<name>A0A7W4UQ62_9MICO</name>
<protein>
    <submittedName>
        <fullName evidence="1">Uncharacterized protein</fullName>
    </submittedName>
</protein>
<dbReference type="EMBL" id="JACHWJ010000004">
    <property type="protein sequence ID" value="MBB2958566.1"/>
    <property type="molecule type" value="Genomic_DNA"/>
</dbReference>
<comment type="caution">
    <text evidence="1">The sequence shown here is derived from an EMBL/GenBank/DDBJ whole genome shotgun (WGS) entry which is preliminary data.</text>
</comment>
<gene>
    <name evidence="1" type="ORF">FHX72_002712</name>
</gene>
<evidence type="ECO:0000313" key="2">
    <source>
        <dbReference type="Proteomes" id="UP000545286"/>
    </source>
</evidence>
<reference evidence="1 2" key="1">
    <citation type="submission" date="2020-08" db="EMBL/GenBank/DDBJ databases">
        <title>Sequencing the genomes of 1000 actinobacteria strains.</title>
        <authorList>
            <person name="Klenk H.-P."/>
        </authorList>
    </citation>
    <scope>NUCLEOTIDE SEQUENCE [LARGE SCALE GENOMIC DNA]</scope>
    <source>
        <strain evidence="1 2">DSM 20419</strain>
    </source>
</reference>
<dbReference type="Proteomes" id="UP000545286">
    <property type="component" value="Unassembled WGS sequence"/>
</dbReference>
<organism evidence="1 2">
    <name type="scientific">Pseudoclavibacter helvolus</name>
    <dbReference type="NCBI Taxonomy" id="255205"/>
    <lineage>
        <taxon>Bacteria</taxon>
        <taxon>Bacillati</taxon>
        <taxon>Actinomycetota</taxon>
        <taxon>Actinomycetes</taxon>
        <taxon>Micrococcales</taxon>
        <taxon>Microbacteriaceae</taxon>
        <taxon>Pseudoclavibacter</taxon>
    </lineage>
</organism>
<dbReference type="RefSeq" id="WP_235812690.1">
    <property type="nucleotide sequence ID" value="NZ_CZJS01000091.1"/>
</dbReference>
<proteinExistence type="predicted"/>
<keyword evidence="2" id="KW-1185">Reference proteome</keyword>
<dbReference type="AlphaFoldDB" id="A0A7W4UQ62"/>
<evidence type="ECO:0000313" key="1">
    <source>
        <dbReference type="EMBL" id="MBB2958566.1"/>
    </source>
</evidence>
<accession>A0A7W4UQ62</accession>
<sequence>MSNRPLAALPGAARMLCLSRRDGEICTRRAGHLGLHNRTGSSILWSEIDADQPRCPGSGRDATPAPTLADGYPDGRALCEVCFAFVQLGDGTLAEHDSWRGDDTRQEADQRREWMNSHGW</sequence>